<sequence length="317" mass="35874">MPSRPTPLPDDAPQTVLSTRRAKRMGLSRSRTRASDMDQLGRGLRLRAGTVPDEFELLTALQELYPQAVFSHETAARLWGMWLPSNGPRPRPHLSRTRSRGGTVRSPHAIGHELSDAAPVLEHRGLRVTSPAWTWTDLAHPLPTVHDLVAAGDSLLQRQDGPSGQRHVGMHPLSQLDDLHRLVSTRRRFRGRRAALDALPLLVENVDSAAETSTRLMVVEAGFPPPLVNPQLRLDDGTWFRPDLAWPDLKICIEYEGDHHRTDRDQFRRDISRDRRMRVNGWIQLRVTGAIFTHYGQQQFLKDLRAAFRQAESGSRP</sequence>
<dbReference type="Proteomes" id="UP000198881">
    <property type="component" value="Unassembled WGS sequence"/>
</dbReference>
<feature type="compositionally biased region" description="Pro residues" evidence="1">
    <location>
        <begin position="1"/>
        <end position="10"/>
    </location>
</feature>
<dbReference type="Gene3D" id="3.40.960.10">
    <property type="entry name" value="VSR Endonuclease"/>
    <property type="match status" value="1"/>
</dbReference>
<feature type="compositionally biased region" description="Basic residues" evidence="1">
    <location>
        <begin position="20"/>
        <end position="32"/>
    </location>
</feature>
<feature type="compositionally biased region" description="Basic residues" evidence="1">
    <location>
        <begin position="90"/>
        <end position="99"/>
    </location>
</feature>
<dbReference type="EMBL" id="FPCG01000007">
    <property type="protein sequence ID" value="SFV23355.1"/>
    <property type="molecule type" value="Genomic_DNA"/>
</dbReference>
<proteinExistence type="predicted"/>
<evidence type="ECO:0000256" key="1">
    <source>
        <dbReference type="SAM" id="MobiDB-lite"/>
    </source>
</evidence>
<feature type="region of interest" description="Disordered" evidence="1">
    <location>
        <begin position="87"/>
        <end position="107"/>
    </location>
</feature>
<accession>A0A1I7MN58</accession>
<feature type="region of interest" description="Disordered" evidence="1">
    <location>
        <begin position="1"/>
        <end position="36"/>
    </location>
</feature>
<name>A0A1I7MN58_9MICC</name>
<keyword evidence="3" id="KW-1185">Reference proteome</keyword>
<gene>
    <name evidence="2" type="ORF">SAMN04487966_10713</name>
</gene>
<protein>
    <submittedName>
        <fullName evidence="2">Transcriptional regulator, AbiEi antitoxin, Type IV TA system</fullName>
    </submittedName>
</protein>
<dbReference type="STRING" id="574650.SAMN04487966_10713"/>
<reference evidence="2 3" key="1">
    <citation type="submission" date="2016-10" db="EMBL/GenBank/DDBJ databases">
        <authorList>
            <person name="de Groot N.N."/>
        </authorList>
    </citation>
    <scope>NUCLEOTIDE SEQUENCE [LARGE SCALE GENOMIC DNA]</scope>
    <source>
        <strain evidence="2 3">CGMCC 1.7054</strain>
    </source>
</reference>
<dbReference type="OrthoDB" id="3234479at2"/>
<dbReference type="RefSeq" id="WP_091697575.1">
    <property type="nucleotide sequence ID" value="NZ_FPCG01000007.1"/>
</dbReference>
<evidence type="ECO:0000313" key="3">
    <source>
        <dbReference type="Proteomes" id="UP000198881"/>
    </source>
</evidence>
<evidence type="ECO:0000313" key="2">
    <source>
        <dbReference type="EMBL" id="SFV23355.1"/>
    </source>
</evidence>
<organism evidence="2 3">
    <name type="scientific">Micrococcus terreus</name>
    <dbReference type="NCBI Taxonomy" id="574650"/>
    <lineage>
        <taxon>Bacteria</taxon>
        <taxon>Bacillati</taxon>
        <taxon>Actinomycetota</taxon>
        <taxon>Actinomycetes</taxon>
        <taxon>Micrococcales</taxon>
        <taxon>Micrococcaceae</taxon>
        <taxon>Micrococcus</taxon>
    </lineage>
</organism>
<dbReference type="AlphaFoldDB" id="A0A1I7MN58"/>